<dbReference type="GeneID" id="12450263"/>
<dbReference type="Proteomes" id="UP000237153">
    <property type="component" value="Unassembled WGS sequence"/>
</dbReference>
<evidence type="ECO:0000256" key="3">
    <source>
        <dbReference type="ARBA" id="ARBA00022989"/>
    </source>
</evidence>
<keyword evidence="4 5" id="KW-0472">Membrane</keyword>
<feature type="domain" description="NfeD-like C-terminal" evidence="6">
    <location>
        <begin position="387"/>
        <end position="442"/>
    </location>
</feature>
<evidence type="ECO:0000256" key="2">
    <source>
        <dbReference type="ARBA" id="ARBA00022692"/>
    </source>
</evidence>
<name>A0A2J6N8P8_9CREN</name>
<dbReference type="InterPro" id="IPR029045">
    <property type="entry name" value="ClpP/crotonase-like_dom_sf"/>
</dbReference>
<dbReference type="CDD" id="cd07020">
    <property type="entry name" value="Clp_protease_NfeD_1"/>
    <property type="match status" value="1"/>
</dbReference>
<dbReference type="EMBL" id="DSFH01000056">
    <property type="protein sequence ID" value="HEW64261.1"/>
    <property type="molecule type" value="Genomic_DNA"/>
</dbReference>
<reference evidence="9" key="2">
    <citation type="journal article" date="2020" name="mSystems">
        <title>Genome- and Community-Level Interaction Insights into Carbon Utilization and Element Cycling Functions of Hydrothermarchaeota in Hydrothermal Sediment.</title>
        <authorList>
            <person name="Zhou Z."/>
            <person name="Liu Y."/>
            <person name="Xu W."/>
            <person name="Pan J."/>
            <person name="Luo Z.H."/>
            <person name="Li M."/>
        </authorList>
    </citation>
    <scope>NUCLEOTIDE SEQUENCE [LARGE SCALE GENOMIC DNA]</scope>
    <source>
        <strain evidence="9">SpSt-1261</strain>
    </source>
</reference>
<dbReference type="InterPro" id="IPR056739">
    <property type="entry name" value="NfeD_membrane"/>
</dbReference>
<dbReference type="GO" id="GO:0008233">
    <property type="term" value="F:peptidase activity"/>
    <property type="evidence" value="ECO:0007669"/>
    <property type="project" value="UniProtKB-KW"/>
</dbReference>
<dbReference type="PANTHER" id="PTHR33507:SF4">
    <property type="entry name" value="NODULATION COMPETITIVENESS PROTEIN NFED"/>
    <property type="match status" value="1"/>
</dbReference>
<dbReference type="AlphaFoldDB" id="A0A2J6N8P8"/>
<keyword evidence="3 5" id="KW-1133">Transmembrane helix</keyword>
<dbReference type="EMBL" id="JADEZV010000001">
    <property type="protein sequence ID" value="MBE9390532.1"/>
    <property type="molecule type" value="Genomic_DNA"/>
</dbReference>
<dbReference type="Proteomes" id="UP000886076">
    <property type="component" value="Unassembled WGS sequence"/>
</dbReference>
<dbReference type="Pfam" id="PF24961">
    <property type="entry name" value="NfeD_membrane"/>
    <property type="match status" value="1"/>
</dbReference>
<dbReference type="GO" id="GO:0016020">
    <property type="term" value="C:membrane"/>
    <property type="evidence" value="ECO:0007669"/>
    <property type="project" value="UniProtKB-SubCell"/>
</dbReference>
<accession>A0A2J6N8P8</accession>
<dbReference type="SUPFAM" id="SSF141322">
    <property type="entry name" value="NfeD domain-like"/>
    <property type="match status" value="1"/>
</dbReference>
<protein>
    <submittedName>
        <fullName evidence="11">ATP-dependent Clp protease proteolytic subunit</fullName>
    </submittedName>
    <submittedName>
        <fullName evidence="9">Nodulation protein NfeD</fullName>
    </submittedName>
</protein>
<dbReference type="Pfam" id="PF25145">
    <property type="entry name" value="NfeD1b_N"/>
    <property type="match status" value="1"/>
</dbReference>
<dbReference type="EMBL" id="PNIM01000005">
    <property type="protein sequence ID" value="PMB75840.1"/>
    <property type="molecule type" value="Genomic_DNA"/>
</dbReference>
<evidence type="ECO:0000256" key="4">
    <source>
        <dbReference type="ARBA" id="ARBA00023136"/>
    </source>
</evidence>
<dbReference type="InterPro" id="IPR012340">
    <property type="entry name" value="NA-bd_OB-fold"/>
</dbReference>
<reference evidence="10" key="3">
    <citation type="submission" date="2020-10" db="EMBL/GenBank/DDBJ databases">
        <title>Fervidococcus fontis strain 3639Fd - the first crenarchaeon capable of growth on lipids.</title>
        <authorList>
            <person name="Kochetkova T.V."/>
            <person name="Elcheninov A.G."/>
            <person name="Toschakov S.V."/>
            <person name="Kublanov I.V."/>
        </authorList>
    </citation>
    <scope>NUCLEOTIDE SEQUENCE</scope>
    <source>
        <strain evidence="10">3639Fd</strain>
    </source>
</reference>
<dbReference type="GO" id="GO:0006508">
    <property type="term" value="P:proteolysis"/>
    <property type="evidence" value="ECO:0007669"/>
    <property type="project" value="UniProtKB-KW"/>
</dbReference>
<dbReference type="InterPro" id="IPR002810">
    <property type="entry name" value="NfeD-like_C"/>
</dbReference>
<evidence type="ECO:0000256" key="5">
    <source>
        <dbReference type="SAM" id="Phobius"/>
    </source>
</evidence>
<comment type="caution">
    <text evidence="11">The sequence shown here is derived from an EMBL/GenBank/DDBJ whole genome shotgun (WGS) entry which is preliminary data.</text>
</comment>
<evidence type="ECO:0000259" key="8">
    <source>
        <dbReference type="Pfam" id="PF25145"/>
    </source>
</evidence>
<feature type="transmembrane region" description="Helical" evidence="5">
    <location>
        <begin position="352"/>
        <end position="372"/>
    </location>
</feature>
<feature type="transmembrane region" description="Helical" evidence="5">
    <location>
        <begin position="255"/>
        <end position="285"/>
    </location>
</feature>
<feature type="domain" description="NfeD integral membrane" evidence="7">
    <location>
        <begin position="252"/>
        <end position="373"/>
    </location>
</feature>
<proteinExistence type="predicted"/>
<evidence type="ECO:0000313" key="10">
    <source>
        <dbReference type="EMBL" id="MBE9390532.1"/>
    </source>
</evidence>
<reference evidence="11 12" key="1">
    <citation type="submission" date="2018-01" db="EMBL/GenBank/DDBJ databases">
        <title>Metagenomic assembled genomes from two thermal pools in the Uzon Caldera, Kamchatka, Russia.</title>
        <authorList>
            <person name="Wilkins L."/>
            <person name="Ettinger C."/>
        </authorList>
    </citation>
    <scope>NUCLEOTIDE SEQUENCE [LARGE SCALE GENOMIC DNA]</scope>
    <source>
        <strain evidence="11">ZAV-06</strain>
    </source>
</reference>
<evidence type="ECO:0000313" key="12">
    <source>
        <dbReference type="Proteomes" id="UP000237153"/>
    </source>
</evidence>
<dbReference type="Pfam" id="PF01957">
    <property type="entry name" value="NfeD"/>
    <property type="match status" value="1"/>
</dbReference>
<keyword evidence="2 5" id="KW-0812">Transmembrane</keyword>
<feature type="transmembrane region" description="Helical" evidence="5">
    <location>
        <begin position="318"/>
        <end position="340"/>
    </location>
</feature>
<dbReference type="Gene3D" id="3.90.226.10">
    <property type="entry name" value="2-enoyl-CoA Hydratase, Chain A, domain 1"/>
    <property type="match status" value="1"/>
</dbReference>
<dbReference type="InterPro" id="IPR052165">
    <property type="entry name" value="Membrane_assoc_protease"/>
</dbReference>
<evidence type="ECO:0000313" key="9">
    <source>
        <dbReference type="EMBL" id="HEW64261.1"/>
    </source>
</evidence>
<keyword evidence="11" id="KW-0378">Hydrolase</keyword>
<sequence>MSLKAKALFFIVVFLLLFLLFSESKISYAQSNNVIGNRVIVITVSGVIDSAVEEYVSNAIAVAEKEHAILVIYLNTPGGLLDSAMNIAIDIDKSTIPVIGFVVDKWAESAGTLIFVCTHIAAMQPGTIIGSMQPIEYDPTTGTYTLVNDTKIINPILKFLDEHAGNKDRNLTSIHDFVLENLNLGPQEALEYHVINYIAYNIDDLLRQINGTQVYLPGTNITYIINTSSYTLEYFDMNIREYIVHAISDPTLSTLMLSLGMMIILFGILSGHLGVVPAGILLLLLGFVGNGYSISATSILLILFGSILLVVEHFISSFGVAGGIGIVMIVLGIALAPTSIGFSFSEQYAQSVLYSAYAVGVVLGAITAFIIYKIIAVRRRKPFSWKLEGALGKAVDPISPDNEGFVVIDGEYWKAKSESESISPGDEVIVVKKEGPILIVRKRIEK</sequence>
<dbReference type="PANTHER" id="PTHR33507">
    <property type="entry name" value="INNER MEMBRANE PROTEIN YBBJ"/>
    <property type="match status" value="1"/>
</dbReference>
<dbReference type="Proteomes" id="UP000652307">
    <property type="component" value="Unassembled WGS sequence"/>
</dbReference>
<dbReference type="Gene3D" id="2.40.50.140">
    <property type="entry name" value="Nucleic acid-binding proteins"/>
    <property type="match status" value="1"/>
</dbReference>
<comment type="subcellular location">
    <subcellularLocation>
        <location evidence="1">Membrane</location>
        <topology evidence="1">Multi-pass membrane protein</topology>
    </subcellularLocation>
</comment>
<dbReference type="InterPro" id="IPR056738">
    <property type="entry name" value="NfeD1b_N"/>
</dbReference>
<feature type="transmembrane region" description="Helical" evidence="5">
    <location>
        <begin position="291"/>
        <end position="311"/>
    </location>
</feature>
<dbReference type="OMA" id="TYILYAS"/>
<organism evidence="11 12">
    <name type="scientific">Fervidicoccus fontis</name>
    <dbReference type="NCBI Taxonomy" id="683846"/>
    <lineage>
        <taxon>Archaea</taxon>
        <taxon>Thermoproteota</taxon>
        <taxon>Thermoprotei</taxon>
        <taxon>Fervidicoccales</taxon>
        <taxon>Fervidicoccaceae</taxon>
        <taxon>Fervidicoccus</taxon>
    </lineage>
</organism>
<feature type="domain" description="NfeD1b N-terminal" evidence="8">
    <location>
        <begin position="39"/>
        <end position="138"/>
    </location>
</feature>
<evidence type="ECO:0000259" key="7">
    <source>
        <dbReference type="Pfam" id="PF24961"/>
    </source>
</evidence>
<evidence type="ECO:0000313" key="11">
    <source>
        <dbReference type="EMBL" id="PMB75840.1"/>
    </source>
</evidence>
<evidence type="ECO:0000256" key="1">
    <source>
        <dbReference type="ARBA" id="ARBA00004141"/>
    </source>
</evidence>
<dbReference type="SUPFAM" id="SSF52096">
    <property type="entry name" value="ClpP/crotonase"/>
    <property type="match status" value="1"/>
</dbReference>
<keyword evidence="11" id="KW-0645">Protease</keyword>
<gene>
    <name evidence="11" type="ORF">C0188_01280</name>
    <name evidence="9" type="ORF">ENO39_04315</name>
    <name evidence="10" type="ORF">IOK49_00305</name>
</gene>
<evidence type="ECO:0000259" key="6">
    <source>
        <dbReference type="Pfam" id="PF01957"/>
    </source>
</evidence>
<dbReference type="RefSeq" id="WP_014558302.1">
    <property type="nucleotide sequence ID" value="NZ_DSFH01000056.1"/>
</dbReference>